<evidence type="ECO:0000256" key="2">
    <source>
        <dbReference type="ARBA" id="ARBA00023125"/>
    </source>
</evidence>
<accession>A0A6N8U2U4</accession>
<dbReference type="EMBL" id="WUUK01000003">
    <property type="protein sequence ID" value="MXQ51326.1"/>
    <property type="molecule type" value="Genomic_DNA"/>
</dbReference>
<dbReference type="SUPFAM" id="SSF48008">
    <property type="entry name" value="GntR ligand-binding domain-like"/>
    <property type="match status" value="1"/>
</dbReference>
<gene>
    <name evidence="5" type="ORF">GQ671_08590</name>
</gene>
<keyword evidence="6" id="KW-1185">Reference proteome</keyword>
<feature type="domain" description="HTH gntR-type" evidence="4">
    <location>
        <begin position="2"/>
        <end position="70"/>
    </location>
</feature>
<reference evidence="5 6" key="1">
    <citation type="submission" date="2019-12" db="EMBL/GenBank/DDBJ databases">
        <title>Salinicoccus cyprini sp. nov., isolated from gastro-intestinal tract of mirror carp, Cyprinus carpio var. specularis, collected from Gobind Sagar Reservoir, Himachal Pradesh, India.</title>
        <authorList>
            <person name="Talwar C."/>
            <person name="Singh A.K."/>
            <person name="Lal R."/>
            <person name="Negi R.K."/>
        </authorList>
    </citation>
    <scope>NUCLEOTIDE SEQUENCE [LARGE SCALE GENOMIC DNA]</scope>
    <source>
        <strain evidence="5 6">J-82</strain>
    </source>
</reference>
<proteinExistence type="predicted"/>
<dbReference type="SMART" id="SM00345">
    <property type="entry name" value="HTH_GNTR"/>
    <property type="match status" value="1"/>
</dbReference>
<dbReference type="InterPro" id="IPR000524">
    <property type="entry name" value="Tscrpt_reg_HTH_GntR"/>
</dbReference>
<dbReference type="CDD" id="cd07377">
    <property type="entry name" value="WHTH_GntR"/>
    <property type="match status" value="1"/>
</dbReference>
<dbReference type="InterPro" id="IPR036390">
    <property type="entry name" value="WH_DNA-bd_sf"/>
</dbReference>
<dbReference type="Proteomes" id="UP000436284">
    <property type="component" value="Unassembled WGS sequence"/>
</dbReference>
<dbReference type="InterPro" id="IPR011711">
    <property type="entry name" value="GntR_C"/>
</dbReference>
<dbReference type="GO" id="GO:0003677">
    <property type="term" value="F:DNA binding"/>
    <property type="evidence" value="ECO:0007669"/>
    <property type="project" value="UniProtKB-KW"/>
</dbReference>
<dbReference type="InterPro" id="IPR036388">
    <property type="entry name" value="WH-like_DNA-bd_sf"/>
</dbReference>
<keyword evidence="2" id="KW-0238">DNA-binding</keyword>
<dbReference type="RefSeq" id="WP_160655665.1">
    <property type="nucleotide sequence ID" value="NZ_JBHRWU010000001.1"/>
</dbReference>
<dbReference type="PANTHER" id="PTHR43537:SF5">
    <property type="entry name" value="UXU OPERON TRANSCRIPTIONAL REGULATOR"/>
    <property type="match status" value="1"/>
</dbReference>
<keyword evidence="1" id="KW-0805">Transcription regulation</keyword>
<evidence type="ECO:0000313" key="6">
    <source>
        <dbReference type="Proteomes" id="UP000436284"/>
    </source>
</evidence>
<organism evidence="5 6">
    <name type="scientific">Salinicoccus hispanicus</name>
    <dbReference type="NCBI Taxonomy" id="157225"/>
    <lineage>
        <taxon>Bacteria</taxon>
        <taxon>Bacillati</taxon>
        <taxon>Bacillota</taxon>
        <taxon>Bacilli</taxon>
        <taxon>Bacillales</taxon>
        <taxon>Staphylococcaceae</taxon>
        <taxon>Salinicoccus</taxon>
    </lineage>
</organism>
<evidence type="ECO:0000259" key="4">
    <source>
        <dbReference type="PROSITE" id="PS50949"/>
    </source>
</evidence>
<protein>
    <submittedName>
        <fullName evidence="5">FCD domain-containing protein</fullName>
    </submittedName>
</protein>
<dbReference type="PANTHER" id="PTHR43537">
    <property type="entry name" value="TRANSCRIPTIONAL REGULATOR, GNTR FAMILY"/>
    <property type="match status" value="1"/>
</dbReference>
<dbReference type="Pfam" id="PF07729">
    <property type="entry name" value="FCD"/>
    <property type="match status" value="1"/>
</dbReference>
<dbReference type="OrthoDB" id="9782299at2"/>
<sequence>MRESFDNIYNSLFNDITQGKIKNGEKLPSVSNLSDKYGIGVSMMREVLRALQSQSIIRIEQGRGSFVIYEPGSNKLFVSKSEIRELLDLTRFRAMLEPSFARTAAVQAFQTEIDMIIESAEKMADLAKNNEKTKDEDLNFHMLIAKATHNAYSIKVYEELQEELAKARKHTNIPGMKEKAAHYHLMIAEAIKTRNSGQAEMYMRSHLESNEELVLEMWIAEN</sequence>
<dbReference type="Gene3D" id="1.20.120.530">
    <property type="entry name" value="GntR ligand-binding domain-like"/>
    <property type="match status" value="1"/>
</dbReference>
<evidence type="ECO:0000256" key="3">
    <source>
        <dbReference type="ARBA" id="ARBA00023163"/>
    </source>
</evidence>
<dbReference type="SMART" id="SM00895">
    <property type="entry name" value="FCD"/>
    <property type="match status" value="1"/>
</dbReference>
<dbReference type="PROSITE" id="PS50949">
    <property type="entry name" value="HTH_GNTR"/>
    <property type="match status" value="1"/>
</dbReference>
<dbReference type="GO" id="GO:0003700">
    <property type="term" value="F:DNA-binding transcription factor activity"/>
    <property type="evidence" value="ECO:0007669"/>
    <property type="project" value="InterPro"/>
</dbReference>
<evidence type="ECO:0000313" key="5">
    <source>
        <dbReference type="EMBL" id="MXQ51326.1"/>
    </source>
</evidence>
<dbReference type="Pfam" id="PF00392">
    <property type="entry name" value="GntR"/>
    <property type="match status" value="1"/>
</dbReference>
<keyword evidence="3" id="KW-0804">Transcription</keyword>
<comment type="caution">
    <text evidence="5">The sequence shown here is derived from an EMBL/GenBank/DDBJ whole genome shotgun (WGS) entry which is preliminary data.</text>
</comment>
<evidence type="ECO:0000256" key="1">
    <source>
        <dbReference type="ARBA" id="ARBA00023015"/>
    </source>
</evidence>
<dbReference type="AlphaFoldDB" id="A0A6N8U2U4"/>
<dbReference type="SUPFAM" id="SSF46785">
    <property type="entry name" value="Winged helix' DNA-binding domain"/>
    <property type="match status" value="1"/>
</dbReference>
<name>A0A6N8U2U4_9STAP</name>
<dbReference type="Gene3D" id="1.10.10.10">
    <property type="entry name" value="Winged helix-like DNA-binding domain superfamily/Winged helix DNA-binding domain"/>
    <property type="match status" value="1"/>
</dbReference>
<dbReference type="InterPro" id="IPR008920">
    <property type="entry name" value="TF_FadR/GntR_C"/>
</dbReference>